<gene>
    <name evidence="2" type="ORF">CDAR_483641</name>
</gene>
<comment type="caution">
    <text evidence="2">The sequence shown here is derived from an EMBL/GenBank/DDBJ whole genome shotgun (WGS) entry which is preliminary data.</text>
</comment>
<dbReference type="Proteomes" id="UP001054837">
    <property type="component" value="Unassembled WGS sequence"/>
</dbReference>
<keyword evidence="3" id="KW-1185">Reference proteome</keyword>
<proteinExistence type="predicted"/>
<evidence type="ECO:0000313" key="2">
    <source>
        <dbReference type="EMBL" id="GIY48121.1"/>
    </source>
</evidence>
<evidence type="ECO:0000256" key="1">
    <source>
        <dbReference type="SAM" id="MobiDB-lite"/>
    </source>
</evidence>
<protein>
    <submittedName>
        <fullName evidence="2">Uncharacterized protein</fullName>
    </submittedName>
</protein>
<name>A0AAV4TSU4_9ARAC</name>
<reference evidence="2 3" key="1">
    <citation type="submission" date="2021-06" db="EMBL/GenBank/DDBJ databases">
        <title>Caerostris darwini draft genome.</title>
        <authorList>
            <person name="Kono N."/>
            <person name="Arakawa K."/>
        </authorList>
    </citation>
    <scope>NUCLEOTIDE SEQUENCE [LARGE SCALE GENOMIC DNA]</scope>
</reference>
<accession>A0AAV4TSU4</accession>
<sequence>MCLLLKTYKETVSLTASVTNDSSREETHEMRVLPGRSQTGALPFQEAPDWGSRISPVRCVPPLVADHVKQKKRNNRNQVVRRFASFSRYWCAQLGNIRIQPLFQIRGREGGENKKNRIESKHGQRDSRKKEIHYLNRETNGWNSFGFEKENLEK</sequence>
<feature type="region of interest" description="Disordered" evidence="1">
    <location>
        <begin position="113"/>
        <end position="133"/>
    </location>
</feature>
<dbReference type="AlphaFoldDB" id="A0AAV4TSU4"/>
<organism evidence="2 3">
    <name type="scientific">Caerostris darwini</name>
    <dbReference type="NCBI Taxonomy" id="1538125"/>
    <lineage>
        <taxon>Eukaryota</taxon>
        <taxon>Metazoa</taxon>
        <taxon>Ecdysozoa</taxon>
        <taxon>Arthropoda</taxon>
        <taxon>Chelicerata</taxon>
        <taxon>Arachnida</taxon>
        <taxon>Araneae</taxon>
        <taxon>Araneomorphae</taxon>
        <taxon>Entelegynae</taxon>
        <taxon>Araneoidea</taxon>
        <taxon>Araneidae</taxon>
        <taxon>Caerostris</taxon>
    </lineage>
</organism>
<dbReference type="EMBL" id="BPLQ01010063">
    <property type="protein sequence ID" value="GIY48121.1"/>
    <property type="molecule type" value="Genomic_DNA"/>
</dbReference>
<evidence type="ECO:0000313" key="3">
    <source>
        <dbReference type="Proteomes" id="UP001054837"/>
    </source>
</evidence>